<evidence type="ECO:0000313" key="1">
    <source>
        <dbReference type="EMBL" id="SCY46646.1"/>
    </source>
</evidence>
<dbReference type="AlphaFoldDB" id="A0A1G5G4Y0"/>
<gene>
    <name evidence="1" type="ORF">SAMN05660710_01610</name>
</gene>
<accession>A0A1G5G4Y0</accession>
<proteinExistence type="predicted"/>
<dbReference type="RefSeq" id="WP_139165916.1">
    <property type="nucleotide sequence ID" value="NZ_FMVT01000005.1"/>
</dbReference>
<sequence length="365" mass="39611">MPRRPRSAVPAPAIVPSCPTVTHEAPDALDTILVEGTPLAVHPGPVAARWSRAAEAKGFDIAARVIDRLHLALCCRTSGHVFACRISVLTDAQPICHACLEARRAETAIRAALVYLGRDPQSTAHGFYRARCGHMLRRQYEFIGRVAEGRTGLRCETCFAAREAAMAARRGWTRIGPDPEGNPNYHLYRHACGTERRLARANLSWGQVDCPGCGQSWSARESRIYLLDLRHDGRHFLKLGYSAHPTKRHRHQLGLPKGAAVRVLRELVMPTGAAACAAETRMHRDLCRDFPDAVVPQTEFADMLNVTREIYRPALRAEIEARLDALAARIAAAPSGSAASSAAESAPVRAADSQVALASDASSGS</sequence>
<name>A0A1G5G4Y0_9RHOB</name>
<dbReference type="OrthoDB" id="7832706at2"/>
<protein>
    <submittedName>
        <fullName evidence="1">Uncharacterized protein</fullName>
    </submittedName>
</protein>
<organism evidence="1 2">
    <name type="scientific">Paracoccus tibetensis</name>
    <dbReference type="NCBI Taxonomy" id="336292"/>
    <lineage>
        <taxon>Bacteria</taxon>
        <taxon>Pseudomonadati</taxon>
        <taxon>Pseudomonadota</taxon>
        <taxon>Alphaproteobacteria</taxon>
        <taxon>Rhodobacterales</taxon>
        <taxon>Paracoccaceae</taxon>
        <taxon>Paracoccus</taxon>
    </lineage>
</organism>
<dbReference type="STRING" id="336292.SAMN05660710_01610"/>
<reference evidence="1 2" key="1">
    <citation type="submission" date="2016-10" db="EMBL/GenBank/DDBJ databases">
        <authorList>
            <person name="de Groot N.N."/>
        </authorList>
    </citation>
    <scope>NUCLEOTIDE SEQUENCE [LARGE SCALE GENOMIC DNA]</scope>
    <source>
        <strain evidence="1 2">CGMCC 1.8925</strain>
    </source>
</reference>
<dbReference type="EMBL" id="FMVT01000005">
    <property type="protein sequence ID" value="SCY46646.1"/>
    <property type="molecule type" value="Genomic_DNA"/>
</dbReference>
<dbReference type="Proteomes" id="UP000199502">
    <property type="component" value="Unassembled WGS sequence"/>
</dbReference>
<evidence type="ECO:0000313" key="2">
    <source>
        <dbReference type="Proteomes" id="UP000199502"/>
    </source>
</evidence>
<keyword evidence="2" id="KW-1185">Reference proteome</keyword>